<feature type="compositionally biased region" description="Low complexity" evidence="1">
    <location>
        <begin position="29"/>
        <end position="40"/>
    </location>
</feature>
<evidence type="ECO:0000313" key="2">
    <source>
        <dbReference type="EMBL" id="MED6171642.1"/>
    </source>
</evidence>
<keyword evidence="3" id="KW-1185">Reference proteome</keyword>
<evidence type="ECO:0000313" key="3">
    <source>
        <dbReference type="Proteomes" id="UP001341840"/>
    </source>
</evidence>
<name>A0ABU6VFC1_9FABA</name>
<dbReference type="EMBL" id="JASCZI010151277">
    <property type="protein sequence ID" value="MED6171642.1"/>
    <property type="molecule type" value="Genomic_DNA"/>
</dbReference>
<gene>
    <name evidence="2" type="ORF">PIB30_042537</name>
</gene>
<feature type="region of interest" description="Disordered" evidence="1">
    <location>
        <begin position="1"/>
        <end position="73"/>
    </location>
</feature>
<organism evidence="2 3">
    <name type="scientific">Stylosanthes scabra</name>
    <dbReference type="NCBI Taxonomy" id="79078"/>
    <lineage>
        <taxon>Eukaryota</taxon>
        <taxon>Viridiplantae</taxon>
        <taxon>Streptophyta</taxon>
        <taxon>Embryophyta</taxon>
        <taxon>Tracheophyta</taxon>
        <taxon>Spermatophyta</taxon>
        <taxon>Magnoliopsida</taxon>
        <taxon>eudicotyledons</taxon>
        <taxon>Gunneridae</taxon>
        <taxon>Pentapetalae</taxon>
        <taxon>rosids</taxon>
        <taxon>fabids</taxon>
        <taxon>Fabales</taxon>
        <taxon>Fabaceae</taxon>
        <taxon>Papilionoideae</taxon>
        <taxon>50 kb inversion clade</taxon>
        <taxon>dalbergioids sensu lato</taxon>
        <taxon>Dalbergieae</taxon>
        <taxon>Pterocarpus clade</taxon>
        <taxon>Stylosanthes</taxon>
    </lineage>
</organism>
<comment type="caution">
    <text evidence="2">The sequence shown here is derived from an EMBL/GenBank/DDBJ whole genome shotgun (WGS) entry which is preliminary data.</text>
</comment>
<accession>A0ABU6VFC1</accession>
<evidence type="ECO:0000256" key="1">
    <source>
        <dbReference type="SAM" id="MobiDB-lite"/>
    </source>
</evidence>
<feature type="compositionally biased region" description="Low complexity" evidence="1">
    <location>
        <begin position="129"/>
        <end position="139"/>
    </location>
</feature>
<feature type="region of interest" description="Disordered" evidence="1">
    <location>
        <begin position="104"/>
        <end position="147"/>
    </location>
</feature>
<protein>
    <submittedName>
        <fullName evidence="2">Uncharacterized protein</fullName>
    </submittedName>
</protein>
<proteinExistence type="predicted"/>
<reference evidence="2 3" key="1">
    <citation type="journal article" date="2023" name="Plants (Basel)">
        <title>Bridging the Gap: Combining Genomics and Transcriptomics Approaches to Understand Stylosanthes scabra, an Orphan Legume from the Brazilian Caatinga.</title>
        <authorList>
            <person name="Ferreira-Neto J.R.C."/>
            <person name="da Silva M.D."/>
            <person name="Binneck E."/>
            <person name="de Melo N.F."/>
            <person name="da Silva R.H."/>
            <person name="de Melo A.L.T.M."/>
            <person name="Pandolfi V."/>
            <person name="Bustamante F.O."/>
            <person name="Brasileiro-Vidal A.C."/>
            <person name="Benko-Iseppon A.M."/>
        </authorList>
    </citation>
    <scope>NUCLEOTIDE SEQUENCE [LARGE SCALE GENOMIC DNA]</scope>
    <source>
        <tissue evidence="2">Leaves</tissue>
    </source>
</reference>
<sequence length="147" mass="16275">MALTDKFASDGSHAEFDGNLQISPRRRSPLPIRRLVSLSSNLPQNPSRPHHCRRPIKEPTIAGSLTHPRRRRPLRTARCVHVLPVEEEREGAVPPCLAAASAPCHCRSSSGSQFHAPPPLSPDPRRRSPPSSLALSAPPYRRWHSSK</sequence>
<dbReference type="Proteomes" id="UP001341840">
    <property type="component" value="Unassembled WGS sequence"/>
</dbReference>